<evidence type="ECO:0000313" key="3">
    <source>
        <dbReference type="Proteomes" id="UP001266305"/>
    </source>
</evidence>
<feature type="compositionally biased region" description="Basic and acidic residues" evidence="1">
    <location>
        <begin position="1"/>
        <end position="11"/>
    </location>
</feature>
<gene>
    <name evidence="2" type="ORF">P7K49_024210</name>
</gene>
<protein>
    <submittedName>
        <fullName evidence="2">Uncharacterized protein</fullName>
    </submittedName>
</protein>
<proteinExistence type="predicted"/>
<feature type="region of interest" description="Disordered" evidence="1">
    <location>
        <begin position="1"/>
        <end position="46"/>
    </location>
</feature>
<name>A0ABQ9UNW4_SAGOE</name>
<organism evidence="2 3">
    <name type="scientific">Saguinus oedipus</name>
    <name type="common">Cotton-top tamarin</name>
    <name type="synonym">Oedipomidas oedipus</name>
    <dbReference type="NCBI Taxonomy" id="9490"/>
    <lineage>
        <taxon>Eukaryota</taxon>
        <taxon>Metazoa</taxon>
        <taxon>Chordata</taxon>
        <taxon>Craniata</taxon>
        <taxon>Vertebrata</taxon>
        <taxon>Euteleostomi</taxon>
        <taxon>Mammalia</taxon>
        <taxon>Eutheria</taxon>
        <taxon>Euarchontoglires</taxon>
        <taxon>Primates</taxon>
        <taxon>Haplorrhini</taxon>
        <taxon>Platyrrhini</taxon>
        <taxon>Cebidae</taxon>
        <taxon>Callitrichinae</taxon>
        <taxon>Saguinus</taxon>
    </lineage>
</organism>
<evidence type="ECO:0000256" key="1">
    <source>
        <dbReference type="SAM" id="MobiDB-lite"/>
    </source>
</evidence>
<reference evidence="2 3" key="1">
    <citation type="submission" date="2023-05" db="EMBL/GenBank/DDBJ databases">
        <title>B98-5 Cell Line De Novo Hybrid Assembly: An Optical Mapping Approach.</title>
        <authorList>
            <person name="Kananen K."/>
            <person name="Auerbach J.A."/>
            <person name="Kautto E."/>
            <person name="Blachly J.S."/>
        </authorList>
    </citation>
    <scope>NUCLEOTIDE SEQUENCE [LARGE SCALE GENOMIC DNA]</scope>
    <source>
        <strain evidence="2">B95-8</strain>
        <tissue evidence="2">Cell line</tissue>
    </source>
</reference>
<dbReference type="EMBL" id="JASSZA010000011">
    <property type="protein sequence ID" value="KAK2098759.1"/>
    <property type="molecule type" value="Genomic_DNA"/>
</dbReference>
<comment type="caution">
    <text evidence="2">The sequence shown here is derived from an EMBL/GenBank/DDBJ whole genome shotgun (WGS) entry which is preliminary data.</text>
</comment>
<accession>A0ABQ9UNW4</accession>
<keyword evidence="3" id="KW-1185">Reference proteome</keyword>
<dbReference type="Proteomes" id="UP001266305">
    <property type="component" value="Unassembled WGS sequence"/>
</dbReference>
<evidence type="ECO:0000313" key="2">
    <source>
        <dbReference type="EMBL" id="KAK2098759.1"/>
    </source>
</evidence>
<sequence length="120" mass="13106">MEPLRLDRESHAQALKRPTPHSLRRQGDAGVGGAGPHLPGRWLRKGGDRRHWVPECILRPAPGERHSSPLGRSEVAGPKFSTYAAAIAASGTRLTLRLRPHDVISLRCACASFSACSRRE</sequence>